<proteinExistence type="inferred from homology"/>
<dbReference type="GO" id="GO:0016020">
    <property type="term" value="C:membrane"/>
    <property type="evidence" value="ECO:0007669"/>
    <property type="project" value="UniProtKB-SubCell"/>
</dbReference>
<dbReference type="GO" id="GO:0004497">
    <property type="term" value="F:monooxygenase activity"/>
    <property type="evidence" value="ECO:0007669"/>
    <property type="project" value="UniProtKB-KW"/>
</dbReference>
<comment type="similarity">
    <text evidence="3 13">Belongs to the cytochrome P450 family.</text>
</comment>
<gene>
    <name evidence="15" type="ORF">B0H15DRAFT_818649</name>
</gene>
<organism evidence="15 16">
    <name type="scientific">Mycena belliarum</name>
    <dbReference type="NCBI Taxonomy" id="1033014"/>
    <lineage>
        <taxon>Eukaryota</taxon>
        <taxon>Fungi</taxon>
        <taxon>Dikarya</taxon>
        <taxon>Basidiomycota</taxon>
        <taxon>Agaricomycotina</taxon>
        <taxon>Agaricomycetes</taxon>
        <taxon>Agaricomycetidae</taxon>
        <taxon>Agaricales</taxon>
        <taxon>Marasmiineae</taxon>
        <taxon>Mycenaceae</taxon>
        <taxon>Mycena</taxon>
    </lineage>
</organism>
<dbReference type="Pfam" id="PF00067">
    <property type="entry name" value="p450"/>
    <property type="match status" value="1"/>
</dbReference>
<dbReference type="AlphaFoldDB" id="A0AAD6XW24"/>
<evidence type="ECO:0000256" key="13">
    <source>
        <dbReference type="RuleBase" id="RU000461"/>
    </source>
</evidence>
<feature type="binding site" description="axial binding residue" evidence="12">
    <location>
        <position position="456"/>
    </location>
    <ligand>
        <name>heme</name>
        <dbReference type="ChEBI" id="CHEBI:30413"/>
    </ligand>
    <ligandPart>
        <name>Fe</name>
        <dbReference type="ChEBI" id="CHEBI:18248"/>
    </ligandPart>
</feature>
<keyword evidence="11 14" id="KW-0472">Membrane</keyword>
<dbReference type="SUPFAM" id="SSF48264">
    <property type="entry name" value="Cytochrome P450"/>
    <property type="match status" value="1"/>
</dbReference>
<evidence type="ECO:0000313" key="16">
    <source>
        <dbReference type="Proteomes" id="UP001222325"/>
    </source>
</evidence>
<evidence type="ECO:0000256" key="1">
    <source>
        <dbReference type="ARBA" id="ARBA00001971"/>
    </source>
</evidence>
<dbReference type="PROSITE" id="PS00086">
    <property type="entry name" value="CYTOCHROME_P450"/>
    <property type="match status" value="1"/>
</dbReference>
<evidence type="ECO:0000256" key="8">
    <source>
        <dbReference type="ARBA" id="ARBA00023002"/>
    </source>
</evidence>
<keyword evidence="8 13" id="KW-0560">Oxidoreductase</keyword>
<keyword evidence="7 14" id="KW-1133">Transmembrane helix</keyword>
<sequence length="511" mass="56438">MATSTNSEPASSATVAGVAIVASVILLVIRNTFRAQSSLDYIPSVGVPNGPLGFYRGALNYIKNARAITEEGYHKYPGKAFKIALANRWVVILNGPTLIEDLRKAPDDSISLAEGTNSMLHLEHTLGYEQHHDPFQVPVVRTTLTRNIGVCFPLVHDEVVAAFEDLVPVKGAEWTAVPAMQTILPVVSRVSNRLFIGLKCRDPEYIKLTTGFAQDVTQDAMLLHITPSILRPIAVRLFGHLEGATRSAMAHIGPIIQHRIEMDDKYGPDWPNEDRPNDMISWLLDAARGQPSRRSIRTLSRTLLNVNFGAIHTTTQGLLHALYHLASRPEYVGPLREEIEHVVREEGWTKAAMGKMIKLDSFMKECARISPGGAVGMLRQVVKDFTFSDGSTVPAGTLVGIPILAEHTDHAKYTDPDTFDPFRFARMREEAGEGTKHQMVTPAPDFLVFGLGRHACPGRFFAVNEQKLIMAHVLVTYDIQLKDGVRPPDEWVALLGAANSTAEVMFRKRST</sequence>
<dbReference type="InterPro" id="IPR036396">
    <property type="entry name" value="Cyt_P450_sf"/>
</dbReference>
<evidence type="ECO:0000256" key="11">
    <source>
        <dbReference type="ARBA" id="ARBA00023136"/>
    </source>
</evidence>
<evidence type="ECO:0000313" key="15">
    <source>
        <dbReference type="EMBL" id="KAJ7100090.1"/>
    </source>
</evidence>
<dbReference type="CDD" id="cd11041">
    <property type="entry name" value="CYP503A1-like"/>
    <property type="match status" value="1"/>
</dbReference>
<name>A0AAD6XW24_9AGAR</name>
<dbReference type="PANTHER" id="PTHR46206:SF5">
    <property type="entry name" value="P450, PUTATIVE (EUROFUNG)-RELATED"/>
    <property type="match status" value="1"/>
</dbReference>
<keyword evidence="4 12" id="KW-0349">Heme</keyword>
<keyword evidence="10 13" id="KW-0503">Monooxygenase</keyword>
<accession>A0AAD6XW24</accession>
<dbReference type="InterPro" id="IPR001128">
    <property type="entry name" value="Cyt_P450"/>
</dbReference>
<dbReference type="PRINTS" id="PR00463">
    <property type="entry name" value="EP450I"/>
</dbReference>
<keyword evidence="5 14" id="KW-0812">Transmembrane</keyword>
<comment type="cofactor">
    <cofactor evidence="1 12">
        <name>heme</name>
        <dbReference type="ChEBI" id="CHEBI:30413"/>
    </cofactor>
</comment>
<protein>
    <submittedName>
        <fullName evidence="15">Cytochrome P450</fullName>
    </submittedName>
</protein>
<dbReference type="GO" id="GO:0016705">
    <property type="term" value="F:oxidoreductase activity, acting on paired donors, with incorporation or reduction of molecular oxygen"/>
    <property type="evidence" value="ECO:0007669"/>
    <property type="project" value="InterPro"/>
</dbReference>
<dbReference type="GO" id="GO:0020037">
    <property type="term" value="F:heme binding"/>
    <property type="evidence" value="ECO:0007669"/>
    <property type="project" value="InterPro"/>
</dbReference>
<dbReference type="GO" id="GO:0005506">
    <property type="term" value="F:iron ion binding"/>
    <property type="evidence" value="ECO:0007669"/>
    <property type="project" value="InterPro"/>
</dbReference>
<reference evidence="15" key="1">
    <citation type="submission" date="2023-03" db="EMBL/GenBank/DDBJ databases">
        <title>Massive genome expansion in bonnet fungi (Mycena s.s.) driven by repeated elements and novel gene families across ecological guilds.</title>
        <authorList>
            <consortium name="Lawrence Berkeley National Laboratory"/>
            <person name="Harder C.B."/>
            <person name="Miyauchi S."/>
            <person name="Viragh M."/>
            <person name="Kuo A."/>
            <person name="Thoen E."/>
            <person name="Andreopoulos B."/>
            <person name="Lu D."/>
            <person name="Skrede I."/>
            <person name="Drula E."/>
            <person name="Henrissat B."/>
            <person name="Morin E."/>
            <person name="Kohler A."/>
            <person name="Barry K."/>
            <person name="LaButti K."/>
            <person name="Morin E."/>
            <person name="Salamov A."/>
            <person name="Lipzen A."/>
            <person name="Mereny Z."/>
            <person name="Hegedus B."/>
            <person name="Baldrian P."/>
            <person name="Stursova M."/>
            <person name="Weitz H."/>
            <person name="Taylor A."/>
            <person name="Grigoriev I.V."/>
            <person name="Nagy L.G."/>
            <person name="Martin F."/>
            <person name="Kauserud H."/>
        </authorList>
    </citation>
    <scope>NUCLEOTIDE SEQUENCE</scope>
    <source>
        <strain evidence="15">CBHHK173m</strain>
    </source>
</reference>
<evidence type="ECO:0000256" key="12">
    <source>
        <dbReference type="PIRSR" id="PIRSR602401-1"/>
    </source>
</evidence>
<evidence type="ECO:0000256" key="7">
    <source>
        <dbReference type="ARBA" id="ARBA00022989"/>
    </source>
</evidence>
<dbReference type="EMBL" id="JARJCN010000006">
    <property type="protein sequence ID" value="KAJ7100090.1"/>
    <property type="molecule type" value="Genomic_DNA"/>
</dbReference>
<feature type="transmembrane region" description="Helical" evidence="14">
    <location>
        <begin position="12"/>
        <end position="29"/>
    </location>
</feature>
<evidence type="ECO:0000256" key="5">
    <source>
        <dbReference type="ARBA" id="ARBA00022692"/>
    </source>
</evidence>
<evidence type="ECO:0000256" key="14">
    <source>
        <dbReference type="SAM" id="Phobius"/>
    </source>
</evidence>
<dbReference type="Proteomes" id="UP001222325">
    <property type="component" value="Unassembled WGS sequence"/>
</dbReference>
<evidence type="ECO:0000256" key="9">
    <source>
        <dbReference type="ARBA" id="ARBA00023004"/>
    </source>
</evidence>
<dbReference type="Gene3D" id="1.10.630.10">
    <property type="entry name" value="Cytochrome P450"/>
    <property type="match status" value="1"/>
</dbReference>
<dbReference type="InterPro" id="IPR017972">
    <property type="entry name" value="Cyt_P450_CS"/>
</dbReference>
<evidence type="ECO:0000256" key="4">
    <source>
        <dbReference type="ARBA" id="ARBA00022617"/>
    </source>
</evidence>
<evidence type="ECO:0000256" key="2">
    <source>
        <dbReference type="ARBA" id="ARBA00004370"/>
    </source>
</evidence>
<dbReference type="PANTHER" id="PTHR46206">
    <property type="entry name" value="CYTOCHROME P450"/>
    <property type="match status" value="1"/>
</dbReference>
<evidence type="ECO:0000256" key="3">
    <source>
        <dbReference type="ARBA" id="ARBA00010617"/>
    </source>
</evidence>
<dbReference type="InterPro" id="IPR002401">
    <property type="entry name" value="Cyt_P450_E_grp-I"/>
</dbReference>
<comment type="caution">
    <text evidence="15">The sequence shown here is derived from an EMBL/GenBank/DDBJ whole genome shotgun (WGS) entry which is preliminary data.</text>
</comment>
<keyword evidence="9 12" id="KW-0408">Iron</keyword>
<evidence type="ECO:0000256" key="10">
    <source>
        <dbReference type="ARBA" id="ARBA00023033"/>
    </source>
</evidence>
<comment type="subcellular location">
    <subcellularLocation>
        <location evidence="2">Membrane</location>
    </subcellularLocation>
</comment>
<evidence type="ECO:0000256" key="6">
    <source>
        <dbReference type="ARBA" id="ARBA00022723"/>
    </source>
</evidence>
<keyword evidence="6 12" id="KW-0479">Metal-binding</keyword>
<keyword evidence="16" id="KW-1185">Reference proteome</keyword>